<dbReference type="Gene3D" id="3.40.50.2000">
    <property type="entry name" value="Glycogen Phosphorylase B"/>
    <property type="match status" value="2"/>
</dbReference>
<evidence type="ECO:0000259" key="1">
    <source>
        <dbReference type="Pfam" id="PF00534"/>
    </source>
</evidence>
<dbReference type="GO" id="GO:0016757">
    <property type="term" value="F:glycosyltransferase activity"/>
    <property type="evidence" value="ECO:0007669"/>
    <property type="project" value="InterPro"/>
</dbReference>
<evidence type="ECO:0000313" key="2">
    <source>
        <dbReference type="EMBL" id="RGS07918.1"/>
    </source>
</evidence>
<feature type="domain" description="Glycosyl transferase family 1" evidence="1">
    <location>
        <begin position="210"/>
        <end position="365"/>
    </location>
</feature>
<dbReference type="RefSeq" id="WP_118431144.1">
    <property type="nucleotide sequence ID" value="NZ_CAUHQG010000003.1"/>
</dbReference>
<dbReference type="PANTHER" id="PTHR12526:SF628">
    <property type="entry name" value="MANNOSYLGLUCOSYLGLYCERATE SYNTHASE"/>
    <property type="match status" value="1"/>
</dbReference>
<reference evidence="2 3" key="1">
    <citation type="submission" date="2018-08" db="EMBL/GenBank/DDBJ databases">
        <title>A genome reference for cultivated species of the human gut microbiota.</title>
        <authorList>
            <person name="Zou Y."/>
            <person name="Xue W."/>
            <person name="Luo G."/>
        </authorList>
    </citation>
    <scope>NUCLEOTIDE SEQUENCE [LARGE SCALE GENOMIC DNA]</scope>
    <source>
        <strain evidence="2 3">AF24-16AC</strain>
    </source>
</reference>
<dbReference type="InterPro" id="IPR001296">
    <property type="entry name" value="Glyco_trans_1"/>
</dbReference>
<dbReference type="PANTHER" id="PTHR12526">
    <property type="entry name" value="GLYCOSYLTRANSFERASE"/>
    <property type="match status" value="1"/>
</dbReference>
<name>A0A412H6D6_9BACT</name>
<evidence type="ECO:0000313" key="3">
    <source>
        <dbReference type="Proteomes" id="UP000285750"/>
    </source>
</evidence>
<dbReference type="Pfam" id="PF00534">
    <property type="entry name" value="Glycos_transf_1"/>
    <property type="match status" value="1"/>
</dbReference>
<dbReference type="AlphaFoldDB" id="A0A412H6D6"/>
<organism evidence="2 3">
    <name type="scientific">Phocaeicola plebeius</name>
    <dbReference type="NCBI Taxonomy" id="310297"/>
    <lineage>
        <taxon>Bacteria</taxon>
        <taxon>Pseudomonadati</taxon>
        <taxon>Bacteroidota</taxon>
        <taxon>Bacteroidia</taxon>
        <taxon>Bacteroidales</taxon>
        <taxon>Bacteroidaceae</taxon>
        <taxon>Phocaeicola</taxon>
    </lineage>
</organism>
<proteinExistence type="predicted"/>
<dbReference type="Proteomes" id="UP000285750">
    <property type="component" value="Unassembled WGS sequence"/>
</dbReference>
<gene>
    <name evidence="2" type="ORF">DWY14_07570</name>
</gene>
<keyword evidence="2" id="KW-0808">Transferase</keyword>
<dbReference type="EMBL" id="QRUY01000013">
    <property type="protein sequence ID" value="RGS07918.1"/>
    <property type="molecule type" value="Genomic_DNA"/>
</dbReference>
<sequence length="385" mass="45254">MKTILWIYEKALNPEDGGTERISDLIMKGLTKRGYICLGFLEFHKNDNSIIYNKQYVNNVYTFLKNNNIDIVINQLGYNDWLLKQFYKDGGSRWKEEGGKVITCLHFDPKSPKLTKKIIFHDWRKKSTKEKIDALKRYLLSPYYEKREENSIKKTYKYLYEYSDLFVMLSKTHYQYFKTLLKLKDFSKLRAIPNPLTFPTISSPDILNIKKKQVLIVARMSEYHKNISFALKVWKRLNQQQILSEWQLILVGDGPDKIEYQKYAKKNNLHNVIFKGQQNPEKFYEESSIFLMTSPAEGWGLTITESLQRGVVPIVMNSSPVFSEIIDNGINGFLTRNKSLNNLSYTLSKLIKNTELRQMMAKRALQKASKFTIDSVLNQWEQIIR</sequence>
<accession>A0A412H6D6</accession>
<protein>
    <submittedName>
        <fullName evidence="2">Glycosyltransferase</fullName>
    </submittedName>
</protein>
<dbReference type="SUPFAM" id="SSF53756">
    <property type="entry name" value="UDP-Glycosyltransferase/glycogen phosphorylase"/>
    <property type="match status" value="1"/>
</dbReference>
<comment type="caution">
    <text evidence="2">The sequence shown here is derived from an EMBL/GenBank/DDBJ whole genome shotgun (WGS) entry which is preliminary data.</text>
</comment>